<dbReference type="SUPFAM" id="SSF81301">
    <property type="entry name" value="Nucleotidyltransferase"/>
    <property type="match status" value="1"/>
</dbReference>
<evidence type="ECO:0000313" key="2">
    <source>
        <dbReference type="Proteomes" id="UP000664578"/>
    </source>
</evidence>
<organism evidence="1 2">
    <name type="scientific">Priestia flexa</name>
    <dbReference type="NCBI Taxonomy" id="86664"/>
    <lineage>
        <taxon>Bacteria</taxon>
        <taxon>Bacillati</taxon>
        <taxon>Bacillota</taxon>
        <taxon>Bacilli</taxon>
        <taxon>Bacillales</taxon>
        <taxon>Bacillaceae</taxon>
        <taxon>Priestia</taxon>
    </lineage>
</organism>
<dbReference type="PANTHER" id="PTHR34822:SF1">
    <property type="entry name" value="GRPB FAMILY PROTEIN"/>
    <property type="match status" value="1"/>
</dbReference>
<dbReference type="Pfam" id="PF04229">
    <property type="entry name" value="GrpB"/>
    <property type="match status" value="1"/>
</dbReference>
<accession>A0A8I1MHA9</accession>
<name>A0A8I1MHA9_9BACI</name>
<protein>
    <submittedName>
        <fullName evidence="1">GrpB family protein</fullName>
    </submittedName>
</protein>
<dbReference type="GeneID" id="93682737"/>
<dbReference type="InterPro" id="IPR007344">
    <property type="entry name" value="GrpB/CoaE"/>
</dbReference>
<dbReference type="Proteomes" id="UP000664578">
    <property type="component" value="Unassembled WGS sequence"/>
</dbReference>
<comment type="caution">
    <text evidence="1">The sequence shown here is derived from an EMBL/GenBank/DDBJ whole genome shotgun (WGS) entry which is preliminary data.</text>
</comment>
<dbReference type="RefSeq" id="WP_119543112.1">
    <property type="nucleotide sequence ID" value="NZ_CM125968.1"/>
</dbReference>
<sequence>MREIKVVPYKTEWQNQYEIEKRLLEAIFGAEILSIHHIGSTSVPGLAAKPIIDILVEVKQISLIHTYNNEMVKMGYECKGENGIEGRRYFQKGGEDRTHHVHMYEQGHPEIGRHLRFRDYLRKHADVAWEYARLKQELAKKYQFNPEAYVERKTSFIRNVDEMAFENDDVPFISKQNRVQ</sequence>
<gene>
    <name evidence="1" type="ORF">JF537_11925</name>
</gene>
<evidence type="ECO:0000313" key="1">
    <source>
        <dbReference type="EMBL" id="MBN8252277.1"/>
    </source>
</evidence>
<proteinExistence type="predicted"/>
<dbReference type="InterPro" id="IPR043519">
    <property type="entry name" value="NT_sf"/>
</dbReference>
<dbReference type="AlphaFoldDB" id="A0A8I1MHA9"/>
<dbReference type="EMBL" id="JAEMWV010000005">
    <property type="protein sequence ID" value="MBN8252277.1"/>
    <property type="molecule type" value="Genomic_DNA"/>
</dbReference>
<reference evidence="1" key="1">
    <citation type="submission" date="2020-12" db="EMBL/GenBank/DDBJ databases">
        <title>PHA producing bacteria isolated from mangrove.</title>
        <authorList>
            <person name="Zheng W."/>
            <person name="Yu S."/>
            <person name="Huang Y."/>
        </authorList>
    </citation>
    <scope>NUCLEOTIDE SEQUENCE</scope>
    <source>
        <strain evidence="1">GN22-4</strain>
    </source>
</reference>
<dbReference type="Gene3D" id="3.30.460.10">
    <property type="entry name" value="Beta Polymerase, domain 2"/>
    <property type="match status" value="1"/>
</dbReference>
<dbReference type="PANTHER" id="PTHR34822">
    <property type="entry name" value="GRPB DOMAIN PROTEIN (AFU_ORTHOLOGUE AFUA_1G01530)"/>
    <property type="match status" value="1"/>
</dbReference>